<dbReference type="InterPro" id="IPR019734">
    <property type="entry name" value="TPR_rpt"/>
</dbReference>
<dbReference type="Pfam" id="PF13414">
    <property type="entry name" value="TPR_11"/>
    <property type="match status" value="1"/>
</dbReference>
<dbReference type="Pfam" id="PF13432">
    <property type="entry name" value="TPR_16"/>
    <property type="match status" value="1"/>
</dbReference>
<organism evidence="3 4">
    <name type="scientific">Nonlabens spongiae</name>
    <dbReference type="NCBI Taxonomy" id="331648"/>
    <lineage>
        <taxon>Bacteria</taxon>
        <taxon>Pseudomonadati</taxon>
        <taxon>Bacteroidota</taxon>
        <taxon>Flavobacteriia</taxon>
        <taxon>Flavobacteriales</taxon>
        <taxon>Flavobacteriaceae</taxon>
        <taxon>Nonlabens</taxon>
    </lineage>
</organism>
<dbReference type="AlphaFoldDB" id="A0A1W6MPC2"/>
<feature type="compositionally biased region" description="Basic and acidic residues" evidence="2">
    <location>
        <begin position="197"/>
        <end position="244"/>
    </location>
</feature>
<gene>
    <name evidence="3" type="ORF">BST97_09140</name>
</gene>
<evidence type="ECO:0000313" key="3">
    <source>
        <dbReference type="EMBL" id="ARN79427.1"/>
    </source>
</evidence>
<dbReference type="EMBL" id="CP019344">
    <property type="protein sequence ID" value="ARN79427.1"/>
    <property type="molecule type" value="Genomic_DNA"/>
</dbReference>
<keyword evidence="4" id="KW-1185">Reference proteome</keyword>
<reference evidence="3 4" key="1">
    <citation type="submission" date="2016-11" db="EMBL/GenBank/DDBJ databases">
        <title>Trade-off between light-utilization and light-protection in marine flavobacteria.</title>
        <authorList>
            <person name="Kumagai Y."/>
        </authorList>
    </citation>
    <scope>NUCLEOTIDE SEQUENCE [LARGE SCALE GENOMIC DNA]</scope>
    <source>
        <strain evidence="3 4">JCM 13191</strain>
    </source>
</reference>
<dbReference type="PROSITE" id="PS50005">
    <property type="entry name" value="TPR"/>
    <property type="match status" value="1"/>
</dbReference>
<feature type="compositionally biased region" description="Acidic residues" evidence="2">
    <location>
        <begin position="171"/>
        <end position="183"/>
    </location>
</feature>
<feature type="repeat" description="TPR" evidence="1">
    <location>
        <begin position="112"/>
        <end position="145"/>
    </location>
</feature>
<evidence type="ECO:0000313" key="4">
    <source>
        <dbReference type="Proteomes" id="UP000193431"/>
    </source>
</evidence>
<evidence type="ECO:0000256" key="2">
    <source>
        <dbReference type="SAM" id="MobiDB-lite"/>
    </source>
</evidence>
<evidence type="ECO:0000256" key="1">
    <source>
        <dbReference type="PROSITE-ProRule" id="PRU00339"/>
    </source>
</evidence>
<dbReference type="PANTHER" id="PTHR12558:SF13">
    <property type="entry name" value="CELL DIVISION CYCLE PROTEIN 27 HOMOLOG"/>
    <property type="match status" value="1"/>
</dbReference>
<protein>
    <submittedName>
        <fullName evidence="3">Uncharacterized protein</fullName>
    </submittedName>
</protein>
<dbReference type="PANTHER" id="PTHR12558">
    <property type="entry name" value="CELL DIVISION CYCLE 16,23,27"/>
    <property type="match status" value="1"/>
</dbReference>
<dbReference type="STRING" id="331648.BST97_09140"/>
<dbReference type="SMART" id="SM00028">
    <property type="entry name" value="TPR"/>
    <property type="match status" value="3"/>
</dbReference>
<dbReference type="Proteomes" id="UP000193431">
    <property type="component" value="Chromosome"/>
</dbReference>
<proteinExistence type="predicted"/>
<dbReference type="SUPFAM" id="SSF48452">
    <property type="entry name" value="TPR-like"/>
    <property type="match status" value="1"/>
</dbReference>
<accession>A0A1W6MPC2</accession>
<name>A0A1W6MPC2_9FLAO</name>
<sequence length="291" mass="32067">MQNVFGVPAFAKACLFLILFLGISVGGKAQQSQAPLQNIEYERALKTAQEEAEAGNDALAEAAYKKAVALNPEAAGASYNLGNLHFNKERRFEASNDYQAAAEAATTKEEKHKIYHNAGNTLFENKQFKEAVEAYKNALRNDPTDDETRYNLALAKKEEEKQGGGGVGGDDNQDQDDKEDGEEQDKNDQGDQDENSDGNKDQGDDKKDGDQNEGDDGKKKEDEKGKNQDGKDGDGNPKEQDRKAPQRQAGKLTPQQARQLLEAMNNEEQKIQEKVNAKKAKGKAVKSEKDW</sequence>
<dbReference type="Gene3D" id="1.25.40.10">
    <property type="entry name" value="Tetratricopeptide repeat domain"/>
    <property type="match status" value="2"/>
</dbReference>
<feature type="region of interest" description="Disordered" evidence="2">
    <location>
        <begin position="156"/>
        <end position="257"/>
    </location>
</feature>
<keyword evidence="1" id="KW-0802">TPR repeat</keyword>
<dbReference type="InterPro" id="IPR011990">
    <property type="entry name" value="TPR-like_helical_dom_sf"/>
</dbReference>
<feature type="region of interest" description="Disordered" evidence="2">
    <location>
        <begin position="269"/>
        <end position="291"/>
    </location>
</feature>